<organism evidence="3 4">
    <name type="scientific">Anaerovirgula multivorans</name>
    <dbReference type="NCBI Taxonomy" id="312168"/>
    <lineage>
        <taxon>Bacteria</taxon>
        <taxon>Bacillati</taxon>
        <taxon>Bacillota</taxon>
        <taxon>Clostridia</taxon>
        <taxon>Peptostreptococcales</taxon>
        <taxon>Natronincolaceae</taxon>
        <taxon>Anaerovirgula</taxon>
    </lineage>
</organism>
<protein>
    <submittedName>
        <fullName evidence="3">PAP2 superfamily protein</fullName>
    </submittedName>
</protein>
<dbReference type="Pfam" id="PF01569">
    <property type="entry name" value="PAP2"/>
    <property type="match status" value="1"/>
</dbReference>
<evidence type="ECO:0000259" key="2">
    <source>
        <dbReference type="SMART" id="SM00014"/>
    </source>
</evidence>
<proteinExistence type="predicted"/>
<dbReference type="SMART" id="SM00014">
    <property type="entry name" value="acidPPc"/>
    <property type="match status" value="1"/>
</dbReference>
<dbReference type="Proteomes" id="UP000198304">
    <property type="component" value="Unassembled WGS sequence"/>
</dbReference>
<dbReference type="SUPFAM" id="SSF48317">
    <property type="entry name" value="Acid phosphatase/Vanadium-dependent haloperoxidase"/>
    <property type="match status" value="1"/>
</dbReference>
<keyword evidence="1" id="KW-1133">Transmembrane helix</keyword>
<name>A0A239BBE7_9FIRM</name>
<feature type="transmembrane region" description="Helical" evidence="1">
    <location>
        <begin position="119"/>
        <end position="139"/>
    </location>
</feature>
<feature type="transmembrane region" description="Helical" evidence="1">
    <location>
        <begin position="145"/>
        <end position="163"/>
    </location>
</feature>
<dbReference type="PANTHER" id="PTHR14969:SF13">
    <property type="entry name" value="AT30094P"/>
    <property type="match status" value="1"/>
</dbReference>
<evidence type="ECO:0000313" key="4">
    <source>
        <dbReference type="Proteomes" id="UP000198304"/>
    </source>
</evidence>
<dbReference type="InterPro" id="IPR000326">
    <property type="entry name" value="PAP2/HPO"/>
</dbReference>
<feature type="transmembrane region" description="Helical" evidence="1">
    <location>
        <begin position="175"/>
        <end position="192"/>
    </location>
</feature>
<feature type="transmembrane region" description="Helical" evidence="1">
    <location>
        <begin position="267"/>
        <end position="285"/>
    </location>
</feature>
<dbReference type="PANTHER" id="PTHR14969">
    <property type="entry name" value="SPHINGOSINE-1-PHOSPHATE PHOSPHOHYDROLASE"/>
    <property type="match status" value="1"/>
</dbReference>
<dbReference type="InterPro" id="IPR036938">
    <property type="entry name" value="PAP2/HPO_sf"/>
</dbReference>
<feature type="domain" description="Phosphatidic acid phosphatase type 2/haloperoxidase" evidence="2">
    <location>
        <begin position="51"/>
        <end position="160"/>
    </location>
</feature>
<keyword evidence="4" id="KW-1185">Reference proteome</keyword>
<sequence length="304" mass="34430">MTDVTFILWLQQFANGFLDWFFTTITKIGNPEYYIIVIPLFYWCGRKKDAFRLALFFLISSYVNSAIKGLTDMTRPSADQVRILYQESTLGSSSFPSAHTQGAAAFWGYIAWYFRKKSVMAFCIIIIFLVGLSRLYLGLHYPIDILVGLVLGIFILLCYNGLLNRTAGQIADFPLVIRLLVSIIIPIFLLMIPGHDIGMLVGFAIGLLTGYQLEAEYLNFNESGSTIKQVIKFLIGMSGLFGIRILLKDLFILIAFNGWNVITADVVRYGIIGFWATYLAPWLFIKLGLSRKKSKFFGNAVKYF</sequence>
<keyword evidence="1" id="KW-0472">Membrane</keyword>
<evidence type="ECO:0000313" key="3">
    <source>
        <dbReference type="EMBL" id="SNS04343.1"/>
    </source>
</evidence>
<dbReference type="Gene3D" id="1.20.144.10">
    <property type="entry name" value="Phosphatidic acid phosphatase type 2/haloperoxidase"/>
    <property type="match status" value="1"/>
</dbReference>
<dbReference type="EMBL" id="FZOJ01000003">
    <property type="protein sequence ID" value="SNS04343.1"/>
    <property type="molecule type" value="Genomic_DNA"/>
</dbReference>
<feature type="transmembrane region" description="Helical" evidence="1">
    <location>
        <begin position="20"/>
        <end position="43"/>
    </location>
</feature>
<feature type="transmembrane region" description="Helical" evidence="1">
    <location>
        <begin position="198"/>
        <end position="218"/>
    </location>
</feature>
<dbReference type="RefSeq" id="WP_089281594.1">
    <property type="nucleotide sequence ID" value="NZ_FZOJ01000003.1"/>
</dbReference>
<gene>
    <name evidence="3" type="ORF">SAMN05446037_100397</name>
</gene>
<keyword evidence="1" id="KW-0812">Transmembrane</keyword>
<accession>A0A239BBE7</accession>
<dbReference type="OrthoDB" id="9789113at2"/>
<reference evidence="3 4" key="1">
    <citation type="submission" date="2017-06" db="EMBL/GenBank/DDBJ databases">
        <authorList>
            <person name="Kim H.J."/>
            <person name="Triplett B.A."/>
        </authorList>
    </citation>
    <scope>NUCLEOTIDE SEQUENCE [LARGE SCALE GENOMIC DNA]</scope>
    <source>
        <strain evidence="3 4">SCA</strain>
    </source>
</reference>
<feature type="transmembrane region" description="Helical" evidence="1">
    <location>
        <begin position="230"/>
        <end position="247"/>
    </location>
</feature>
<evidence type="ECO:0000256" key="1">
    <source>
        <dbReference type="SAM" id="Phobius"/>
    </source>
</evidence>
<dbReference type="AlphaFoldDB" id="A0A239BBE7"/>